<dbReference type="OrthoDB" id="9792858at2"/>
<reference evidence="4 5" key="1">
    <citation type="submission" date="2016-10" db="EMBL/GenBank/DDBJ databases">
        <authorList>
            <person name="de Groot N.N."/>
        </authorList>
    </citation>
    <scope>NUCLEOTIDE SEQUENCE [LARGE SCALE GENOMIC DNA]</scope>
    <source>
        <strain evidence="4 5">DSM 21799</strain>
    </source>
</reference>
<comment type="similarity">
    <text evidence="1">Belongs to the non-flavoprotein flavin reductase family.</text>
</comment>
<dbReference type="GO" id="GO:0010181">
    <property type="term" value="F:FMN binding"/>
    <property type="evidence" value="ECO:0007669"/>
    <property type="project" value="InterPro"/>
</dbReference>
<dbReference type="EMBL" id="FNRY01000001">
    <property type="protein sequence ID" value="SEB54188.1"/>
    <property type="molecule type" value="Genomic_DNA"/>
</dbReference>
<keyword evidence="5" id="KW-1185">Reference proteome</keyword>
<dbReference type="PANTHER" id="PTHR30466:SF11">
    <property type="entry name" value="FLAVIN-DEPENDENT MONOOXYGENASE, REDUCTASE SUBUNIT HSAB"/>
    <property type="match status" value="1"/>
</dbReference>
<dbReference type="AlphaFoldDB" id="A0A1H4K810"/>
<dbReference type="RefSeq" id="WP_091180843.1">
    <property type="nucleotide sequence ID" value="NZ_FNRY01000001.1"/>
</dbReference>
<name>A0A1H4K810_9MICO</name>
<dbReference type="Pfam" id="PF01613">
    <property type="entry name" value="Flavin_Reduct"/>
    <property type="match status" value="1"/>
</dbReference>
<dbReference type="InterPro" id="IPR012349">
    <property type="entry name" value="Split_barrel_FMN-bd"/>
</dbReference>
<dbReference type="SMART" id="SM00903">
    <property type="entry name" value="Flavin_Reduct"/>
    <property type="match status" value="1"/>
</dbReference>
<dbReference type="InterPro" id="IPR050268">
    <property type="entry name" value="NADH-dep_flavin_reductase"/>
</dbReference>
<dbReference type="Gene3D" id="2.30.110.10">
    <property type="entry name" value="Electron Transport, Fmn-binding Protein, Chain A"/>
    <property type="match status" value="1"/>
</dbReference>
<keyword evidence="2" id="KW-0560">Oxidoreductase</keyword>
<dbReference type="GO" id="GO:0042602">
    <property type="term" value="F:riboflavin reductase (NADPH) activity"/>
    <property type="evidence" value="ECO:0007669"/>
    <property type="project" value="TreeGrafter"/>
</dbReference>
<proteinExistence type="inferred from homology"/>
<protein>
    <submittedName>
        <fullName evidence="4">NADH-FMN oxidoreductase RutF, flavin reductase (DIM6/NTAB) family</fullName>
    </submittedName>
</protein>
<accession>A0A1H4K810</accession>
<dbReference type="PANTHER" id="PTHR30466">
    <property type="entry name" value="FLAVIN REDUCTASE"/>
    <property type="match status" value="1"/>
</dbReference>
<evidence type="ECO:0000313" key="4">
    <source>
        <dbReference type="EMBL" id="SEB54188.1"/>
    </source>
</evidence>
<feature type="domain" description="Flavin reductase like" evidence="3">
    <location>
        <begin position="25"/>
        <end position="174"/>
    </location>
</feature>
<dbReference type="STRING" id="640635.SAMN04489806_1038"/>
<dbReference type="Proteomes" id="UP000199183">
    <property type="component" value="Unassembled WGS sequence"/>
</dbReference>
<organism evidence="4 5">
    <name type="scientific">Paramicrobacterium humi</name>
    <dbReference type="NCBI Taxonomy" id="640635"/>
    <lineage>
        <taxon>Bacteria</taxon>
        <taxon>Bacillati</taxon>
        <taxon>Actinomycetota</taxon>
        <taxon>Actinomycetes</taxon>
        <taxon>Micrococcales</taxon>
        <taxon>Microbacteriaceae</taxon>
        <taxon>Paramicrobacterium</taxon>
    </lineage>
</organism>
<evidence type="ECO:0000313" key="5">
    <source>
        <dbReference type="Proteomes" id="UP000199183"/>
    </source>
</evidence>
<dbReference type="SUPFAM" id="SSF50475">
    <property type="entry name" value="FMN-binding split barrel"/>
    <property type="match status" value="1"/>
</dbReference>
<dbReference type="InterPro" id="IPR002563">
    <property type="entry name" value="Flavin_Rdtase-like_dom"/>
</dbReference>
<evidence type="ECO:0000259" key="3">
    <source>
        <dbReference type="SMART" id="SM00903"/>
    </source>
</evidence>
<gene>
    <name evidence="4" type="ORF">SAMN04489806_1038</name>
</gene>
<sequence>MSHDAHLVDPTHVERADMDRYSSLAGLVAKGVAIVSTRWGRYDYATTVTDFLSVSYDPPTMLVSLYGLSRTTEAVEGSGRFAVSVLAAPQRVIAERLGEIGAPLRGLLDLTPHWRREEGAPAIIEDCLVWFECRVADVHPAATHQLVVGEVVAMGRSTTHGESSLVRFRSGYSSA</sequence>
<evidence type="ECO:0000256" key="1">
    <source>
        <dbReference type="ARBA" id="ARBA00008898"/>
    </source>
</evidence>
<evidence type="ECO:0000256" key="2">
    <source>
        <dbReference type="ARBA" id="ARBA00023002"/>
    </source>
</evidence>